<dbReference type="Gene3D" id="1.10.357.40">
    <property type="entry name" value="YbiA-like"/>
    <property type="match status" value="1"/>
</dbReference>
<keyword evidence="5" id="KW-1185">Reference proteome</keyword>
<name>A0A0M8MEB6_9FLAO</name>
<organism evidence="4 5">
    <name type="scientific">Flavobacterium akiainvivens</name>
    <dbReference type="NCBI Taxonomy" id="1202724"/>
    <lineage>
        <taxon>Bacteria</taxon>
        <taxon>Pseudomonadati</taxon>
        <taxon>Bacteroidota</taxon>
        <taxon>Flavobacteriia</taxon>
        <taxon>Flavobacteriales</taxon>
        <taxon>Flavobacteriaceae</taxon>
        <taxon>Flavobacterium</taxon>
    </lineage>
</organism>
<comment type="catalytic activity">
    <reaction evidence="1">
        <text>5-amino-6-(5-phospho-D-ribosylamino)uracil + H2O = 5,6-diaminouracil + D-ribose 5-phosphate</text>
        <dbReference type="Rhea" id="RHEA:55020"/>
        <dbReference type="ChEBI" id="CHEBI:15377"/>
        <dbReference type="ChEBI" id="CHEBI:46252"/>
        <dbReference type="ChEBI" id="CHEBI:58453"/>
        <dbReference type="ChEBI" id="CHEBI:78346"/>
    </reaction>
</comment>
<dbReference type="OrthoDB" id="67297at2"/>
<dbReference type="CDD" id="cd15457">
    <property type="entry name" value="NADAR"/>
    <property type="match status" value="1"/>
</dbReference>
<proteinExistence type="predicted"/>
<reference evidence="4 5" key="1">
    <citation type="submission" date="2015-08" db="EMBL/GenBank/DDBJ databases">
        <title>Whole genome sequence of Flavobacterium akiainvivens IK-1T, from decaying Wikstroemia oahuensis, an endemic Hawaiian shrub.</title>
        <authorList>
            <person name="Wan X."/>
            <person name="Hou S."/>
            <person name="Saito J."/>
            <person name="Donachie S."/>
        </authorList>
    </citation>
    <scope>NUCLEOTIDE SEQUENCE [LARGE SCALE GENOMIC DNA]</scope>
    <source>
        <strain evidence="4 5">IK-1</strain>
    </source>
</reference>
<dbReference type="STRING" id="1202724.AM493_14355"/>
<evidence type="ECO:0000313" key="4">
    <source>
        <dbReference type="EMBL" id="KOS07084.1"/>
    </source>
</evidence>
<gene>
    <name evidence="4" type="ORF">AM493_14355</name>
</gene>
<evidence type="ECO:0000313" key="5">
    <source>
        <dbReference type="Proteomes" id="UP000037755"/>
    </source>
</evidence>
<evidence type="ECO:0000256" key="2">
    <source>
        <dbReference type="ARBA" id="ARBA00000751"/>
    </source>
</evidence>
<dbReference type="RefSeq" id="WP_054408723.1">
    <property type="nucleotide sequence ID" value="NZ_FOYA01000022.1"/>
</dbReference>
<dbReference type="InterPro" id="IPR012816">
    <property type="entry name" value="NADAR"/>
</dbReference>
<sequence>MQTYSLPQLIADLENGAQLKYLYFWGNTPAHNNTVDKSCFSQWYDSPFTENGITYKTAEHYMMAQKASLFGDTEIEKQIINSVKPGEAKALGREVRNYDEHLWDTHKFDIVVQGSILKFSQNKNLGTYLLTTGDRVLVEASPIDAIWGAGLAADNPAIHNPRVWRGTNLLGFALMEARDYLRKKGL</sequence>
<dbReference type="EMBL" id="LIYD01000005">
    <property type="protein sequence ID" value="KOS07084.1"/>
    <property type="molecule type" value="Genomic_DNA"/>
</dbReference>
<protein>
    <recommendedName>
        <fullName evidence="3">NADAR domain-containing protein</fullName>
    </recommendedName>
</protein>
<comment type="caution">
    <text evidence="4">The sequence shown here is derived from an EMBL/GenBank/DDBJ whole genome shotgun (WGS) entry which is preliminary data.</text>
</comment>
<dbReference type="Pfam" id="PF08719">
    <property type="entry name" value="NADAR"/>
    <property type="match status" value="1"/>
</dbReference>
<evidence type="ECO:0000256" key="1">
    <source>
        <dbReference type="ARBA" id="ARBA00000022"/>
    </source>
</evidence>
<accession>A0A0M8MEB6</accession>
<dbReference type="NCBIfam" id="TIGR02464">
    <property type="entry name" value="ribofla_fusion"/>
    <property type="match status" value="1"/>
</dbReference>
<dbReference type="AlphaFoldDB" id="A0A0M8MEB6"/>
<evidence type="ECO:0000259" key="3">
    <source>
        <dbReference type="Pfam" id="PF08719"/>
    </source>
</evidence>
<dbReference type="Proteomes" id="UP000037755">
    <property type="component" value="Unassembled WGS sequence"/>
</dbReference>
<dbReference type="InterPro" id="IPR037238">
    <property type="entry name" value="YbiA-like_sf"/>
</dbReference>
<dbReference type="PATRIC" id="fig|1202724.3.peg.2981"/>
<dbReference type="SUPFAM" id="SSF143990">
    <property type="entry name" value="YbiA-like"/>
    <property type="match status" value="1"/>
</dbReference>
<comment type="catalytic activity">
    <reaction evidence="2">
        <text>2,5-diamino-6-hydroxy-4-(5-phosphoribosylamino)-pyrimidine + H2O = 2,5,6-triamino-4-hydroxypyrimidine + D-ribose 5-phosphate</text>
        <dbReference type="Rhea" id="RHEA:23436"/>
        <dbReference type="ChEBI" id="CHEBI:15377"/>
        <dbReference type="ChEBI" id="CHEBI:58614"/>
        <dbReference type="ChEBI" id="CHEBI:78346"/>
        <dbReference type="ChEBI" id="CHEBI:137796"/>
    </reaction>
</comment>
<feature type="domain" description="NADAR" evidence="3">
    <location>
        <begin position="23"/>
        <end position="182"/>
    </location>
</feature>